<dbReference type="GO" id="GO:0002939">
    <property type="term" value="P:tRNA N1-guanine methylation"/>
    <property type="evidence" value="ECO:0007669"/>
    <property type="project" value="TreeGrafter"/>
</dbReference>
<dbReference type="RefSeq" id="WP_075360954.1">
    <property type="nucleotide sequence ID" value="NZ_MPDM01000002.1"/>
</dbReference>
<evidence type="ECO:0000256" key="9">
    <source>
        <dbReference type="ARBA" id="ARBA00022679"/>
    </source>
</evidence>
<evidence type="ECO:0000256" key="14">
    <source>
        <dbReference type="ARBA" id="ARBA00047783"/>
    </source>
</evidence>
<gene>
    <name evidence="15" type="primary">trmD</name>
    <name evidence="18" type="ORF">BM477_01650</name>
</gene>
<dbReference type="SUPFAM" id="SSF75217">
    <property type="entry name" value="alpha/beta knot"/>
    <property type="match status" value="1"/>
</dbReference>
<organism evidence="18 19">
    <name type="scientific">Boudabousia marimammalium</name>
    <dbReference type="NCBI Taxonomy" id="156892"/>
    <lineage>
        <taxon>Bacteria</taxon>
        <taxon>Bacillati</taxon>
        <taxon>Actinomycetota</taxon>
        <taxon>Actinomycetes</taxon>
        <taxon>Actinomycetales</taxon>
        <taxon>Actinomycetaceae</taxon>
        <taxon>Boudabousia</taxon>
    </lineage>
</organism>
<feature type="binding site" evidence="15">
    <location>
        <begin position="140"/>
        <end position="145"/>
    </location>
    <ligand>
        <name>S-adenosyl-L-methionine</name>
        <dbReference type="ChEBI" id="CHEBI:59789"/>
    </ligand>
</feature>
<dbReference type="InterPro" id="IPR023148">
    <property type="entry name" value="tRNA_m1G_MeTrfase_C_sf"/>
</dbReference>
<dbReference type="InterPro" id="IPR002649">
    <property type="entry name" value="tRNA_m1G_MeTrfase_TrmD"/>
</dbReference>
<dbReference type="Pfam" id="PF01746">
    <property type="entry name" value="tRNA_m1G_MT"/>
    <property type="match status" value="1"/>
</dbReference>
<keyword evidence="10 15" id="KW-0949">S-adenosyl-L-methionine</keyword>
<name>A0A1Q5PRU0_9ACTO</name>
<dbReference type="CDD" id="cd18080">
    <property type="entry name" value="TrmD-like"/>
    <property type="match status" value="1"/>
</dbReference>
<dbReference type="InterPro" id="IPR016009">
    <property type="entry name" value="tRNA_MeTrfase_TRMD/TRM10"/>
</dbReference>
<comment type="subunit">
    <text evidence="4 15 16">Homodimer.</text>
</comment>
<keyword evidence="11 15" id="KW-0819">tRNA processing</keyword>
<dbReference type="FunFam" id="3.40.1280.10:FF:000001">
    <property type="entry name" value="tRNA (guanine-N(1)-)-methyltransferase"/>
    <property type="match status" value="1"/>
</dbReference>
<dbReference type="AlphaFoldDB" id="A0A1Q5PRU0"/>
<keyword evidence="8 15" id="KW-0489">Methyltransferase</keyword>
<dbReference type="Proteomes" id="UP000186465">
    <property type="component" value="Unassembled WGS sequence"/>
</dbReference>
<dbReference type="PANTHER" id="PTHR46417">
    <property type="entry name" value="TRNA (GUANINE-N(1)-)-METHYLTRANSFERASE"/>
    <property type="match status" value="1"/>
</dbReference>
<evidence type="ECO:0000256" key="13">
    <source>
        <dbReference type="ARBA" id="ARBA00033392"/>
    </source>
</evidence>
<proteinExistence type="inferred from homology"/>
<comment type="caution">
    <text evidence="18">The sequence shown here is derived from an EMBL/GenBank/DDBJ whole genome shotgun (WGS) entry which is preliminary data.</text>
</comment>
<dbReference type="OrthoDB" id="9807416at2"/>
<evidence type="ECO:0000256" key="5">
    <source>
        <dbReference type="ARBA" id="ARBA00012807"/>
    </source>
</evidence>
<comment type="function">
    <text evidence="1 15 16">Specifically methylates guanosine-37 in various tRNAs.</text>
</comment>
<feature type="domain" description="tRNA methyltransferase TRMD/TRM10-type" evidence="17">
    <location>
        <begin position="1"/>
        <end position="233"/>
    </location>
</feature>
<dbReference type="EMBL" id="MPDM01000002">
    <property type="protein sequence ID" value="OKL50130.1"/>
    <property type="molecule type" value="Genomic_DNA"/>
</dbReference>
<comment type="catalytic activity">
    <reaction evidence="14 15 16">
        <text>guanosine(37) in tRNA + S-adenosyl-L-methionine = N(1)-methylguanosine(37) in tRNA + S-adenosyl-L-homocysteine + H(+)</text>
        <dbReference type="Rhea" id="RHEA:36899"/>
        <dbReference type="Rhea" id="RHEA-COMP:10145"/>
        <dbReference type="Rhea" id="RHEA-COMP:10147"/>
        <dbReference type="ChEBI" id="CHEBI:15378"/>
        <dbReference type="ChEBI" id="CHEBI:57856"/>
        <dbReference type="ChEBI" id="CHEBI:59789"/>
        <dbReference type="ChEBI" id="CHEBI:73542"/>
        <dbReference type="ChEBI" id="CHEBI:74269"/>
        <dbReference type="EC" id="2.1.1.228"/>
    </reaction>
</comment>
<sequence length="399" mass="43769">MRIDILTIFPEFFDSLELSLMGKAQESGALAIKAHNLRDWTHDRHRTVDDSPYGGGAGMVMRVDVWTRALTDVLNSSAIKGRRVVMIPTPSGRPLTQTLAENLATADQLIFACGRYEGIDARFAELVAQDSAVELCEFSLGDYVLNGGEAATLVAIEAVGRLVPDVVGNAESLVEESHGQSGLLEYPVYTRPLDFSGAQVPQVLLSGDHEAVARWRHLKSLERTAQVRADLLQPGGKAHDSLSVLDRERLLAWQVSPDAGQVRLQEMDYAGGQCFQLTHQRGALSRSAAVVIWGPREAHPQHPHEALKHGFVIIGARPDLGAENELVGSTLLLAEEYAEKLGVSAALMRMPADKLTQAWAKERGWKKAPQGLGKVLRHADLRVPGQEEPRSVWFYRQLS</sequence>
<evidence type="ECO:0000256" key="1">
    <source>
        <dbReference type="ARBA" id="ARBA00002634"/>
    </source>
</evidence>
<dbReference type="HAMAP" id="MF_00605">
    <property type="entry name" value="TrmD"/>
    <property type="match status" value="1"/>
</dbReference>
<evidence type="ECO:0000256" key="3">
    <source>
        <dbReference type="ARBA" id="ARBA00007630"/>
    </source>
</evidence>
<dbReference type="Gene3D" id="1.10.1270.20">
    <property type="entry name" value="tRNA(m1g37)methyltransferase, domain 2"/>
    <property type="match status" value="1"/>
</dbReference>
<evidence type="ECO:0000256" key="7">
    <source>
        <dbReference type="ARBA" id="ARBA00022490"/>
    </source>
</evidence>
<evidence type="ECO:0000259" key="17">
    <source>
        <dbReference type="Pfam" id="PF01746"/>
    </source>
</evidence>
<evidence type="ECO:0000256" key="16">
    <source>
        <dbReference type="RuleBase" id="RU003464"/>
    </source>
</evidence>
<feature type="binding site" evidence="15">
    <location>
        <position position="114"/>
    </location>
    <ligand>
        <name>S-adenosyl-L-methionine</name>
        <dbReference type="ChEBI" id="CHEBI:59789"/>
    </ligand>
</feature>
<keyword evidence="9 15" id="KW-0808">Transferase</keyword>
<evidence type="ECO:0000256" key="10">
    <source>
        <dbReference type="ARBA" id="ARBA00022691"/>
    </source>
</evidence>
<dbReference type="NCBIfam" id="NF000648">
    <property type="entry name" value="PRK00026.1"/>
    <property type="match status" value="1"/>
</dbReference>
<accession>A0A1Q5PRU0</accession>
<dbReference type="InterPro" id="IPR029026">
    <property type="entry name" value="tRNA_m1G_MTases_N"/>
</dbReference>
<dbReference type="NCBIfam" id="TIGR00088">
    <property type="entry name" value="trmD"/>
    <property type="match status" value="1"/>
</dbReference>
<keyword evidence="7 15" id="KW-0963">Cytoplasm</keyword>
<evidence type="ECO:0000313" key="19">
    <source>
        <dbReference type="Proteomes" id="UP000186465"/>
    </source>
</evidence>
<evidence type="ECO:0000256" key="12">
    <source>
        <dbReference type="ARBA" id="ARBA00029736"/>
    </source>
</evidence>
<dbReference type="STRING" id="156892.BM477_01650"/>
<keyword evidence="19" id="KW-1185">Reference proteome</keyword>
<dbReference type="GO" id="GO:0005829">
    <property type="term" value="C:cytosol"/>
    <property type="evidence" value="ECO:0007669"/>
    <property type="project" value="TreeGrafter"/>
</dbReference>
<evidence type="ECO:0000256" key="11">
    <source>
        <dbReference type="ARBA" id="ARBA00022694"/>
    </source>
</evidence>
<reference evidence="19" key="1">
    <citation type="submission" date="2016-11" db="EMBL/GenBank/DDBJ databases">
        <title>Actinomyces gypaetusis sp. nov. isolated from Gypaetus barbatus in Qinghai Tibet Plateau China.</title>
        <authorList>
            <person name="Meng X."/>
        </authorList>
    </citation>
    <scope>NUCLEOTIDE SEQUENCE [LARGE SCALE GENOMIC DNA]</scope>
    <source>
        <strain evidence="19">DSM 15383</strain>
    </source>
</reference>
<dbReference type="GO" id="GO:0052906">
    <property type="term" value="F:tRNA (guanine(37)-N1)-methyltransferase activity"/>
    <property type="evidence" value="ECO:0007669"/>
    <property type="project" value="UniProtKB-UniRule"/>
</dbReference>
<protein>
    <recommendedName>
        <fullName evidence="6 15">tRNA (guanine-N(1)-)-methyltransferase</fullName>
        <ecNumber evidence="5 15">2.1.1.228</ecNumber>
    </recommendedName>
    <alternativeName>
        <fullName evidence="12 15">M1G-methyltransferase</fullName>
    </alternativeName>
    <alternativeName>
        <fullName evidence="13 15">tRNA [GM37] methyltransferase</fullName>
    </alternativeName>
</protein>
<evidence type="ECO:0000256" key="6">
    <source>
        <dbReference type="ARBA" id="ARBA00014679"/>
    </source>
</evidence>
<evidence type="ECO:0000313" key="18">
    <source>
        <dbReference type="EMBL" id="OKL50130.1"/>
    </source>
</evidence>
<comment type="subcellular location">
    <subcellularLocation>
        <location evidence="2 15 16">Cytoplasm</location>
    </subcellularLocation>
</comment>
<dbReference type="Gene3D" id="3.40.1280.10">
    <property type="match status" value="1"/>
</dbReference>
<evidence type="ECO:0000256" key="4">
    <source>
        <dbReference type="ARBA" id="ARBA00011738"/>
    </source>
</evidence>
<dbReference type="InterPro" id="IPR029028">
    <property type="entry name" value="Alpha/beta_knot_MTases"/>
</dbReference>
<dbReference type="PANTHER" id="PTHR46417:SF1">
    <property type="entry name" value="TRNA (GUANINE-N(1)-)-METHYLTRANSFERASE"/>
    <property type="match status" value="1"/>
</dbReference>
<evidence type="ECO:0000256" key="2">
    <source>
        <dbReference type="ARBA" id="ARBA00004496"/>
    </source>
</evidence>
<dbReference type="EC" id="2.1.1.228" evidence="5 15"/>
<evidence type="ECO:0000256" key="15">
    <source>
        <dbReference type="HAMAP-Rule" id="MF_00605"/>
    </source>
</evidence>
<comment type="similarity">
    <text evidence="3 15 16">Belongs to the RNA methyltransferase TrmD family.</text>
</comment>
<evidence type="ECO:0000256" key="8">
    <source>
        <dbReference type="ARBA" id="ARBA00022603"/>
    </source>
</evidence>